<feature type="domain" description="AB hydrolase-1" evidence="3">
    <location>
        <begin position="29"/>
        <end position="312"/>
    </location>
</feature>
<organism evidence="4 5">
    <name type="scientific">Bimuria novae-zelandiae CBS 107.79</name>
    <dbReference type="NCBI Taxonomy" id="1447943"/>
    <lineage>
        <taxon>Eukaryota</taxon>
        <taxon>Fungi</taxon>
        <taxon>Dikarya</taxon>
        <taxon>Ascomycota</taxon>
        <taxon>Pezizomycotina</taxon>
        <taxon>Dothideomycetes</taxon>
        <taxon>Pleosporomycetidae</taxon>
        <taxon>Pleosporales</taxon>
        <taxon>Massarineae</taxon>
        <taxon>Didymosphaeriaceae</taxon>
        <taxon>Bimuria</taxon>
    </lineage>
</organism>
<dbReference type="InterPro" id="IPR000639">
    <property type="entry name" value="Epox_hydrolase-like"/>
</dbReference>
<evidence type="ECO:0000259" key="3">
    <source>
        <dbReference type="Pfam" id="PF00561"/>
    </source>
</evidence>
<name>A0A6A5UIU9_9PLEO</name>
<evidence type="ECO:0000313" key="4">
    <source>
        <dbReference type="EMBL" id="KAF1964851.1"/>
    </source>
</evidence>
<comment type="similarity">
    <text evidence="2">Belongs to the AB hydrolase superfamily. Epoxide hydrolase family.</text>
</comment>
<dbReference type="PRINTS" id="PR00111">
    <property type="entry name" value="ABHYDROLASE"/>
</dbReference>
<dbReference type="PANTHER" id="PTHR43329">
    <property type="entry name" value="EPOXIDE HYDROLASE"/>
    <property type="match status" value="1"/>
</dbReference>
<dbReference type="GO" id="GO:0016787">
    <property type="term" value="F:hydrolase activity"/>
    <property type="evidence" value="ECO:0007669"/>
    <property type="project" value="UniProtKB-KW"/>
</dbReference>
<dbReference type="Pfam" id="PF00561">
    <property type="entry name" value="Abhydrolase_1"/>
    <property type="match status" value="1"/>
</dbReference>
<dbReference type="PRINTS" id="PR00412">
    <property type="entry name" value="EPOXHYDRLASE"/>
</dbReference>
<dbReference type="EMBL" id="ML976775">
    <property type="protein sequence ID" value="KAF1964851.1"/>
    <property type="molecule type" value="Genomic_DNA"/>
</dbReference>
<keyword evidence="5" id="KW-1185">Reference proteome</keyword>
<keyword evidence="1 4" id="KW-0378">Hydrolase</keyword>
<reference evidence="4" key="1">
    <citation type="journal article" date="2020" name="Stud. Mycol.">
        <title>101 Dothideomycetes genomes: a test case for predicting lifestyles and emergence of pathogens.</title>
        <authorList>
            <person name="Haridas S."/>
            <person name="Albert R."/>
            <person name="Binder M."/>
            <person name="Bloem J."/>
            <person name="Labutti K."/>
            <person name="Salamov A."/>
            <person name="Andreopoulos B."/>
            <person name="Baker S."/>
            <person name="Barry K."/>
            <person name="Bills G."/>
            <person name="Bluhm B."/>
            <person name="Cannon C."/>
            <person name="Castanera R."/>
            <person name="Culley D."/>
            <person name="Daum C."/>
            <person name="Ezra D."/>
            <person name="Gonzalez J."/>
            <person name="Henrissat B."/>
            <person name="Kuo A."/>
            <person name="Liang C."/>
            <person name="Lipzen A."/>
            <person name="Lutzoni F."/>
            <person name="Magnuson J."/>
            <person name="Mondo S."/>
            <person name="Nolan M."/>
            <person name="Ohm R."/>
            <person name="Pangilinan J."/>
            <person name="Park H.-J."/>
            <person name="Ramirez L."/>
            <person name="Alfaro M."/>
            <person name="Sun H."/>
            <person name="Tritt A."/>
            <person name="Yoshinaga Y."/>
            <person name="Zwiers L.-H."/>
            <person name="Turgeon B."/>
            <person name="Goodwin S."/>
            <person name="Spatafora J."/>
            <person name="Crous P."/>
            <person name="Grigoriev I."/>
        </authorList>
    </citation>
    <scope>NUCLEOTIDE SEQUENCE</scope>
    <source>
        <strain evidence="4">CBS 107.79</strain>
    </source>
</reference>
<proteinExistence type="inferred from homology"/>
<dbReference type="InterPro" id="IPR000073">
    <property type="entry name" value="AB_hydrolase_1"/>
</dbReference>
<dbReference type="SUPFAM" id="SSF53474">
    <property type="entry name" value="alpha/beta-Hydrolases"/>
    <property type="match status" value="1"/>
</dbReference>
<protein>
    <submittedName>
        <fullName evidence="4">Alpha/beta-hydrolase</fullName>
    </submittedName>
</protein>
<evidence type="ECO:0000256" key="1">
    <source>
        <dbReference type="ARBA" id="ARBA00022801"/>
    </source>
</evidence>
<gene>
    <name evidence="4" type="ORF">BU23DRAFT_546878</name>
</gene>
<dbReference type="Gene3D" id="3.40.50.1820">
    <property type="entry name" value="alpha/beta hydrolase"/>
    <property type="match status" value="1"/>
</dbReference>
<dbReference type="InterPro" id="IPR029058">
    <property type="entry name" value="AB_hydrolase_fold"/>
</dbReference>
<dbReference type="AlphaFoldDB" id="A0A6A5UIU9"/>
<evidence type="ECO:0000313" key="5">
    <source>
        <dbReference type="Proteomes" id="UP000800036"/>
    </source>
</evidence>
<evidence type="ECO:0000256" key="2">
    <source>
        <dbReference type="ARBA" id="ARBA00038334"/>
    </source>
</evidence>
<dbReference type="Proteomes" id="UP000800036">
    <property type="component" value="Unassembled WGS sequence"/>
</dbReference>
<accession>A0A6A5UIU9</accession>
<sequence length="332" mass="37825">MDAFQRKTLITSRGYTYAYYIAEGRNTLPPLFFQHGWPDHAAMWEQVATPLRSTNHPIIIPDMLGYGGTDKPTDPAAYAWDVMTQDLIEIIDAEGYQKFISIGHDWGSVSAARLYNYHPNRVAGLVLLNVAYMAPMRDGFNLDATNKMTEAALGYPTFSYWHLFTAPDGPTILKGNLERLFHAQHGENGTMKKYFTGPNALRDYLVNGSEEITCRPYARNPKFKQDFIDRMDRDGFEGPQCWYIATKDNYHIQADKSLPEDADKVDVPVLYIGCKDDAVCRPEAMRGSIQAGLLPKLEEAEMIDAAHWVTYEQPGEVVKRMEDWLHRHYAQN</sequence>
<dbReference type="OrthoDB" id="284184at2759"/>